<dbReference type="InterPro" id="IPR036278">
    <property type="entry name" value="Sialidase_sf"/>
</dbReference>
<reference evidence="24 25" key="1">
    <citation type="submission" date="2018-09" db="EMBL/GenBank/DDBJ databases">
        <title>Complete genomes of two strains of Pacific Salmon Paramyxovirus.</title>
        <authorList>
            <person name="Batts W.N."/>
            <person name="Winton J.R."/>
            <person name="Powers R.L."/>
            <person name="Purcell M.K."/>
        </authorList>
    </citation>
    <scope>NUCLEOTIDE SEQUENCE [LARGE SCALE GENOMIC DNA]</scope>
    <source>
        <strain evidence="24 25">A</strain>
    </source>
</reference>
<keyword evidence="5 22" id="KW-0348">Hemagglutinin</keyword>
<keyword evidence="11 22" id="KW-0261">Viral envelope protein</keyword>
<comment type="subunit">
    <text evidence="19">Homotetramer; composed of disulfide-linked homodimers. Interacts with F protein trimer.</text>
</comment>
<evidence type="ECO:0000256" key="1">
    <source>
        <dbReference type="ARBA" id="ARBA00004208"/>
    </source>
</evidence>
<keyword evidence="9" id="KW-0946">Virion</keyword>
<dbReference type="InterPro" id="IPR000665">
    <property type="entry name" value="Hemagglutn/HN"/>
</dbReference>
<dbReference type="GO" id="GO:0046789">
    <property type="term" value="F:host cell surface receptor binding"/>
    <property type="evidence" value="ECO:0007669"/>
    <property type="project" value="InterPro"/>
</dbReference>
<evidence type="ECO:0000256" key="7">
    <source>
        <dbReference type="ARBA" id="ARBA00022692"/>
    </source>
</evidence>
<feature type="disulfide bond" evidence="21">
    <location>
        <begin position="541"/>
        <end position="550"/>
    </location>
</feature>
<dbReference type="Gene3D" id="2.120.10.10">
    <property type="match status" value="1"/>
</dbReference>
<evidence type="ECO:0000313" key="24">
    <source>
        <dbReference type="EMBL" id="AYN62579.1"/>
    </source>
</evidence>
<evidence type="ECO:0000256" key="12">
    <source>
        <dbReference type="ARBA" id="ARBA00022968"/>
    </source>
</evidence>
<keyword evidence="4" id="KW-1032">Host cell membrane</keyword>
<evidence type="ECO:0000256" key="14">
    <source>
        <dbReference type="ARBA" id="ARBA00023136"/>
    </source>
</evidence>
<comment type="function">
    <text evidence="18">Attaches the virus to sialic acid-containing cell receptors and thereby initiating infection. Binding of HN protein to the receptor induces a conformational change that allows the F protein to trigger virion/cell membranes fusion.</text>
</comment>
<dbReference type="GO" id="GO:0019031">
    <property type="term" value="C:viral envelope"/>
    <property type="evidence" value="ECO:0007669"/>
    <property type="project" value="UniProtKB-KW"/>
</dbReference>
<keyword evidence="8" id="KW-1161">Viral attachment to host cell</keyword>
<evidence type="ECO:0000256" key="2">
    <source>
        <dbReference type="ARBA" id="ARBA00004336"/>
    </source>
</evidence>
<comment type="similarity">
    <text evidence="3 22">Belongs to the paramyxoviruses hemagglutinin-neuraminidase family.</text>
</comment>
<keyword evidence="6" id="KW-0945">Host-virus interaction</keyword>
<evidence type="ECO:0000256" key="20">
    <source>
        <dbReference type="PIRSR" id="PIRSR001072-1"/>
    </source>
</evidence>
<dbReference type="GO" id="GO:0055036">
    <property type="term" value="C:virion membrane"/>
    <property type="evidence" value="ECO:0007669"/>
    <property type="project" value="UniProtKB-SubCell"/>
</dbReference>
<evidence type="ECO:0000256" key="9">
    <source>
        <dbReference type="ARBA" id="ARBA00022844"/>
    </source>
</evidence>
<dbReference type="SUPFAM" id="SSF50939">
    <property type="entry name" value="Sialidases"/>
    <property type="match status" value="1"/>
</dbReference>
<evidence type="ECO:0000256" key="23">
    <source>
        <dbReference type="SAM" id="Phobius"/>
    </source>
</evidence>
<keyword evidence="10" id="KW-1043">Host membrane</keyword>
<accession>A0A3G2KTM9</accession>
<keyword evidence="17" id="KW-1160">Virus entry into host cell</keyword>
<dbReference type="Proteomes" id="UP000677369">
    <property type="component" value="Segment"/>
</dbReference>
<feature type="transmembrane region" description="Helical" evidence="23">
    <location>
        <begin position="41"/>
        <end position="64"/>
    </location>
</feature>
<evidence type="ECO:0000256" key="16">
    <source>
        <dbReference type="ARBA" id="ARBA00023180"/>
    </source>
</evidence>
<evidence type="ECO:0000256" key="21">
    <source>
        <dbReference type="PIRSR" id="PIRSR001072-2"/>
    </source>
</evidence>
<evidence type="ECO:0000313" key="25">
    <source>
        <dbReference type="Proteomes" id="UP000677369"/>
    </source>
</evidence>
<dbReference type="EMBL" id="MH900516">
    <property type="protein sequence ID" value="AYN62579.1"/>
    <property type="molecule type" value="Viral_cRNA"/>
</dbReference>
<feature type="disulfide bond" evidence="21">
    <location>
        <begin position="469"/>
        <end position="479"/>
    </location>
</feature>
<evidence type="ECO:0000256" key="4">
    <source>
        <dbReference type="ARBA" id="ARBA00022511"/>
    </source>
</evidence>
<protein>
    <submittedName>
        <fullName evidence="24">Hemagglutinin-neuraminidase protein</fullName>
    </submittedName>
</protein>
<keyword evidence="15 21" id="KW-1015">Disulfide bond</keyword>
<comment type="subcellular location">
    <subcellularLocation>
        <location evidence="2">Host cell membrane</location>
        <topology evidence="2">Single-pass type II membrane protein</topology>
    </subcellularLocation>
    <subcellularLocation>
        <location evidence="1">Virion membrane</location>
        <topology evidence="1">Single-pass type II membrane protein</topology>
    </subcellularLocation>
</comment>
<keyword evidence="12" id="KW-0735">Signal-anchor</keyword>
<dbReference type="GO" id="GO:0046718">
    <property type="term" value="P:symbiont entry into host cell"/>
    <property type="evidence" value="ECO:0007669"/>
    <property type="project" value="UniProtKB-KW"/>
</dbReference>
<evidence type="ECO:0000256" key="17">
    <source>
        <dbReference type="ARBA" id="ARBA00023296"/>
    </source>
</evidence>
<name>A0A3G2KTM9_9MONO</name>
<keyword evidence="16" id="KW-0325">Glycoprotein</keyword>
<evidence type="ECO:0000256" key="15">
    <source>
        <dbReference type="ARBA" id="ARBA00023157"/>
    </source>
</evidence>
<evidence type="ECO:0000256" key="6">
    <source>
        <dbReference type="ARBA" id="ARBA00022581"/>
    </source>
</evidence>
<keyword evidence="13 23" id="KW-1133">Transmembrane helix</keyword>
<gene>
    <name evidence="24" type="primary">HN</name>
</gene>
<dbReference type="GO" id="GO:0019062">
    <property type="term" value="P:virion attachment to host cell"/>
    <property type="evidence" value="ECO:0007669"/>
    <property type="project" value="UniProtKB-KW"/>
</dbReference>
<proteinExistence type="inferred from homology"/>
<evidence type="ECO:0000256" key="11">
    <source>
        <dbReference type="ARBA" id="ARBA00022879"/>
    </source>
</evidence>
<evidence type="ECO:0000256" key="8">
    <source>
        <dbReference type="ARBA" id="ARBA00022804"/>
    </source>
</evidence>
<evidence type="ECO:0000256" key="13">
    <source>
        <dbReference type="ARBA" id="ARBA00022989"/>
    </source>
</evidence>
<keyword evidence="25" id="KW-1185">Reference proteome</keyword>
<evidence type="ECO:0000256" key="3">
    <source>
        <dbReference type="ARBA" id="ARBA00007701"/>
    </source>
</evidence>
<sequence length="578" mass="61782">MPRNTLPRVQSDIAEFYGSSSPIYDTPPVDPHLEKSTNSGYWINTVLLVGCIVLALCGLGIGIASQSSNDLIAKDMITTKSKLDKLTADTGETLALVRQEISPKVSLLQGAILATLPAQINGDTSMVVDTIKGHCKAPIPVAPQPGLPPVKHGDNISPLNPVHYWKCESGTPKLYRSPNVTFIPGPSPLPTTSTPGGCVRIPTFHVGDKLYSYSSNLISSGCRDIGKSYQNIQVGIIVRSQEGIPELNPLLSHTFPIIENRKSCSVVSADKGAYLFCSQPKVSEPDDYKSPGIEPMSLDYVDLNGTVRSWIYTPAEIVTDYPYAALYPGVGSGVIMNGKLLFIVYGGLLNGIQVPAYCVSPECPTPNQAKCDSSQYNGYLGGRQVVSGIASVDLANPGKPMITIETISPDKNWFGAEGRLIVTGGRVYIYLRSTGWHGLLQTGIVTSFGPISINWVTNTAVSRPGNPGCSWENRCPKGCLTGVYSDAYPLSPDYTTVATMILHDSTTRKSPVMVYATPNEMVNYASLNGPGQGAAYSTTTCVTVDDEGYCLTAVELSPGLISSMQPVLVATRIPKSCV</sequence>
<organism evidence="24 25">
    <name type="scientific">Pacific salmon paramyxovirus</name>
    <dbReference type="NCBI Taxonomy" id="348289"/>
    <lineage>
        <taxon>Viruses</taxon>
        <taxon>Riboviria</taxon>
        <taxon>Orthornavirae</taxon>
        <taxon>Negarnaviricota</taxon>
        <taxon>Haploviricotina</taxon>
        <taxon>Monjiviricetes</taxon>
        <taxon>Mononegavirales</taxon>
        <taxon>Paramyxoviridae</taxon>
        <taxon>Feraresvirinae</taxon>
        <taxon>Aquaparamyxovirus</taxon>
        <taxon>Aquaparamyxovirus oregonense</taxon>
    </lineage>
</organism>
<dbReference type="PIRSF" id="PIRSF001072">
    <property type="entry name" value="Hemagglut-neuramid_paramyxoV"/>
    <property type="match status" value="1"/>
</dbReference>
<dbReference type="GO" id="GO:0020002">
    <property type="term" value="C:host cell plasma membrane"/>
    <property type="evidence" value="ECO:0007669"/>
    <property type="project" value="UniProtKB-SubCell"/>
</dbReference>
<dbReference type="GlyCosmos" id="A0A3G2KTM9">
    <property type="glycosylation" value="1 site, No reported glycans"/>
</dbReference>
<evidence type="ECO:0000256" key="22">
    <source>
        <dbReference type="RuleBase" id="RU004216"/>
    </source>
</evidence>
<keyword evidence="14 23" id="KW-0472">Membrane</keyword>
<evidence type="ECO:0000256" key="19">
    <source>
        <dbReference type="ARBA" id="ARBA00046688"/>
    </source>
</evidence>
<dbReference type="Pfam" id="PF00423">
    <property type="entry name" value="HN"/>
    <property type="match status" value="1"/>
</dbReference>
<evidence type="ECO:0000256" key="10">
    <source>
        <dbReference type="ARBA" id="ARBA00022870"/>
    </source>
</evidence>
<dbReference type="CDD" id="cd15469">
    <property type="entry name" value="HN"/>
    <property type="match status" value="1"/>
</dbReference>
<feature type="disulfide bond" evidence="21">
    <location>
        <begin position="198"/>
        <end position="222"/>
    </location>
</feature>
<evidence type="ECO:0000256" key="5">
    <source>
        <dbReference type="ARBA" id="ARBA00022546"/>
    </source>
</evidence>
<dbReference type="GO" id="GO:0004308">
    <property type="term" value="F:exo-alpha-sialidase activity"/>
    <property type="evidence" value="ECO:0007669"/>
    <property type="project" value="InterPro"/>
</dbReference>
<feature type="disulfide bond" evidence="21">
    <location>
        <begin position="264"/>
        <end position="277"/>
    </location>
</feature>
<feature type="glycosylation site" description="N-linked (GlcNAc...) asparagine; by host" evidence="20">
    <location>
        <position position="304"/>
    </location>
</feature>
<dbReference type="InterPro" id="IPR016285">
    <property type="entry name" value="Hemagglutn-neuramid"/>
</dbReference>
<evidence type="ECO:0000256" key="18">
    <source>
        <dbReference type="ARBA" id="ARBA00025476"/>
    </source>
</evidence>
<keyword evidence="7 23" id="KW-0812">Transmembrane</keyword>